<reference evidence="1" key="1">
    <citation type="journal article" date="2014" name="Nat. Commun.">
        <title>The emerging biofuel crop Camelina sativa retains a highly undifferentiated hexaploid genome structure.</title>
        <authorList>
            <person name="Kagale S."/>
            <person name="Koh C."/>
            <person name="Nixon J."/>
            <person name="Bollina V."/>
            <person name="Clarke W.E."/>
            <person name="Tuteja R."/>
            <person name="Spillane C."/>
            <person name="Robinson S.J."/>
            <person name="Links M.G."/>
            <person name="Clarke C."/>
            <person name="Higgins E.E."/>
            <person name="Huebert T."/>
            <person name="Sharpe A.G."/>
            <person name="Parkin I.A."/>
        </authorList>
    </citation>
    <scope>NUCLEOTIDE SEQUENCE [LARGE SCALE GENOMIC DNA]</scope>
    <source>
        <strain evidence="1">cv. DH55</strain>
    </source>
</reference>
<proteinExistence type="predicted"/>
<evidence type="ECO:0000313" key="2">
    <source>
        <dbReference type="RefSeq" id="XP_010500188.1"/>
    </source>
</evidence>
<dbReference type="GeneID" id="104777608"/>
<keyword evidence="1" id="KW-1185">Reference proteome</keyword>
<sequence>MSSSSECRRLLVRCRESLISCEDLQFLCSFVLIEMFRSFTINVTLMSSEPTSTLAEQRAMNGDFLSFKTFLGCFAIRRIASQKLCIKIFPSLSLKLFLSTF</sequence>
<evidence type="ECO:0000313" key="1">
    <source>
        <dbReference type="Proteomes" id="UP000694864"/>
    </source>
</evidence>
<gene>
    <name evidence="2" type="primary">LOC104777608</name>
</gene>
<reference evidence="2" key="2">
    <citation type="submission" date="2025-08" db="UniProtKB">
        <authorList>
            <consortium name="RefSeq"/>
        </authorList>
    </citation>
    <scope>IDENTIFICATION</scope>
    <source>
        <tissue evidence="2">Leaf</tissue>
    </source>
</reference>
<dbReference type="Proteomes" id="UP000694864">
    <property type="component" value="Chromosome 3"/>
</dbReference>
<accession>A0ABM0YFL4</accession>
<protein>
    <submittedName>
        <fullName evidence="2">Uncharacterized protein LOC104777608 isoform X3</fullName>
    </submittedName>
</protein>
<organism evidence="1 2">
    <name type="scientific">Camelina sativa</name>
    <name type="common">False flax</name>
    <name type="synonym">Myagrum sativum</name>
    <dbReference type="NCBI Taxonomy" id="90675"/>
    <lineage>
        <taxon>Eukaryota</taxon>
        <taxon>Viridiplantae</taxon>
        <taxon>Streptophyta</taxon>
        <taxon>Embryophyta</taxon>
        <taxon>Tracheophyta</taxon>
        <taxon>Spermatophyta</taxon>
        <taxon>Magnoliopsida</taxon>
        <taxon>eudicotyledons</taxon>
        <taxon>Gunneridae</taxon>
        <taxon>Pentapetalae</taxon>
        <taxon>rosids</taxon>
        <taxon>malvids</taxon>
        <taxon>Brassicales</taxon>
        <taxon>Brassicaceae</taxon>
        <taxon>Camelineae</taxon>
        <taxon>Camelina</taxon>
    </lineage>
</organism>
<dbReference type="RefSeq" id="XP_010500188.1">
    <property type="nucleotide sequence ID" value="XM_010501886.2"/>
</dbReference>
<name>A0ABM0YFL4_CAMSA</name>